<name>A0ABX2D8S2_9CYAN</name>
<dbReference type="InterPro" id="IPR027417">
    <property type="entry name" value="P-loop_NTPase"/>
</dbReference>
<sequence>MTNFTHNLAIAIGINQYQNGITSLNTAKPDAEELAKLLRDKYQYQVELITDSTERKPTLKELENLLTIWLPEQLQPPAKRNRLLFYFAGHGMALESDDGPRGFLLPQDANPNPKPGESNNFLSMQVLHDALIALPCHHLIIILDCCFAGTFRWASTRKLGSVPETIRREHYDRFIDYPAWQVITSAAHNQEALDFLSDKRGISKKSQDSEKKHSPFAEALFEALQDGDPDEKGRRYKKADLTKDGVITAPELYLYLRDNVETRSDERQTPGLYPLKKHDRGEYIFHDPNLDPQTLGEADPIDETNNPYRGLKPFEEEHARFFFGRQELIENLYARIAAPDHSLTVVLGVSGSGKSSLVKAGLIPYLRELSEPEVFALNLVKVCILTSAILDVFPKFLFLPQ</sequence>
<accession>A0ABX2D8S2</accession>
<feature type="domain" description="Novel STAND NTPase 1" evidence="2">
    <location>
        <begin position="307"/>
        <end position="371"/>
    </location>
</feature>
<dbReference type="SUPFAM" id="SSF52540">
    <property type="entry name" value="P-loop containing nucleoside triphosphate hydrolases"/>
    <property type="match status" value="1"/>
</dbReference>
<protein>
    <submittedName>
        <fullName evidence="3">Uncharacterized protein</fullName>
    </submittedName>
</protein>
<evidence type="ECO:0000259" key="2">
    <source>
        <dbReference type="Pfam" id="PF20703"/>
    </source>
</evidence>
<dbReference type="Gene3D" id="3.40.50.300">
    <property type="entry name" value="P-loop containing nucleotide triphosphate hydrolases"/>
    <property type="match status" value="1"/>
</dbReference>
<dbReference type="EMBL" id="SRRZ01000252">
    <property type="protein sequence ID" value="NQE38553.1"/>
    <property type="molecule type" value="Genomic_DNA"/>
</dbReference>
<gene>
    <name evidence="3" type="ORF">E5S67_06338</name>
</gene>
<feature type="domain" description="Peptidase C14 caspase" evidence="1">
    <location>
        <begin position="7"/>
        <end position="272"/>
    </location>
</feature>
<evidence type="ECO:0000259" key="1">
    <source>
        <dbReference type="Pfam" id="PF00656"/>
    </source>
</evidence>
<dbReference type="Proteomes" id="UP000702425">
    <property type="component" value="Unassembled WGS sequence"/>
</dbReference>
<dbReference type="Gene3D" id="3.40.50.1460">
    <property type="match status" value="1"/>
</dbReference>
<comment type="caution">
    <text evidence="3">The sequence shown here is derived from an EMBL/GenBank/DDBJ whole genome shotgun (WGS) entry which is preliminary data.</text>
</comment>
<proteinExistence type="predicted"/>
<dbReference type="InterPro" id="IPR049052">
    <property type="entry name" value="nSTAND1"/>
</dbReference>
<dbReference type="SUPFAM" id="SSF52129">
    <property type="entry name" value="Caspase-like"/>
    <property type="match status" value="1"/>
</dbReference>
<evidence type="ECO:0000313" key="4">
    <source>
        <dbReference type="Proteomes" id="UP000702425"/>
    </source>
</evidence>
<dbReference type="Pfam" id="PF00656">
    <property type="entry name" value="Peptidase_C14"/>
    <property type="match status" value="1"/>
</dbReference>
<reference evidence="3 4" key="1">
    <citation type="journal article" date="2020" name="Sci. Rep.">
        <title>A novel cyanobacterial geosmin producer, revising GeoA distribution and dispersion patterns in Bacteria.</title>
        <authorList>
            <person name="Churro C."/>
            <person name="Semedo-Aguiar A.P."/>
            <person name="Silva A.D."/>
            <person name="Pereira-Leal J.B."/>
            <person name="Leite R.B."/>
        </authorList>
    </citation>
    <scope>NUCLEOTIDE SEQUENCE [LARGE SCALE GENOMIC DNA]</scope>
    <source>
        <strain evidence="3 4">IPMA8</strain>
    </source>
</reference>
<evidence type="ECO:0000313" key="3">
    <source>
        <dbReference type="EMBL" id="NQE38553.1"/>
    </source>
</evidence>
<dbReference type="InterPro" id="IPR029030">
    <property type="entry name" value="Caspase-like_dom_sf"/>
</dbReference>
<dbReference type="InterPro" id="IPR011600">
    <property type="entry name" value="Pept_C14_caspase"/>
</dbReference>
<dbReference type="Pfam" id="PF20703">
    <property type="entry name" value="nSTAND1"/>
    <property type="match status" value="1"/>
</dbReference>
<keyword evidence="4" id="KW-1185">Reference proteome</keyword>
<organism evidence="3 4">
    <name type="scientific">Microcoleus asticus IPMA8</name>
    <dbReference type="NCBI Taxonomy" id="2563858"/>
    <lineage>
        <taxon>Bacteria</taxon>
        <taxon>Bacillati</taxon>
        <taxon>Cyanobacteriota</taxon>
        <taxon>Cyanophyceae</taxon>
        <taxon>Oscillatoriophycideae</taxon>
        <taxon>Oscillatoriales</taxon>
        <taxon>Microcoleaceae</taxon>
        <taxon>Microcoleus</taxon>
        <taxon>Microcoleus asticus</taxon>
    </lineage>
</organism>
<dbReference type="RefSeq" id="WP_172193349.1">
    <property type="nucleotide sequence ID" value="NZ_CAWPPK010000171.1"/>
</dbReference>